<dbReference type="EMBL" id="CADCVM010000242">
    <property type="protein sequence ID" value="CAA9498464.1"/>
    <property type="molecule type" value="Genomic_DNA"/>
</dbReference>
<feature type="signal peptide" evidence="2">
    <location>
        <begin position="1"/>
        <end position="23"/>
    </location>
</feature>
<evidence type="ECO:0000313" key="3">
    <source>
        <dbReference type="EMBL" id="CAA9498464.1"/>
    </source>
</evidence>
<accession>A0A6J4SNL4</accession>
<protein>
    <recommendedName>
        <fullName evidence="4">Gram-positive cocci surface proteins LPxTG domain-containing protein</fullName>
    </recommendedName>
</protein>
<keyword evidence="2" id="KW-0732">Signal</keyword>
<feature type="chain" id="PRO_5039058864" description="Gram-positive cocci surface proteins LPxTG domain-containing protein" evidence="2">
    <location>
        <begin position="24"/>
        <end position="279"/>
    </location>
</feature>
<feature type="compositionally biased region" description="Polar residues" evidence="1">
    <location>
        <begin position="25"/>
        <end position="34"/>
    </location>
</feature>
<name>A0A6J4SNL4_9ACTN</name>
<gene>
    <name evidence="3" type="ORF">AVDCRST_MAG05-2282</name>
</gene>
<feature type="region of interest" description="Disordered" evidence="1">
    <location>
        <begin position="25"/>
        <end position="69"/>
    </location>
</feature>
<sequence length="279" mass="28375">MLLAVSLAALLAVALILPAPVAAQEETTGQAQTAKKTENGAGKQQVVQGGGQQAADSADETDRQGGARAATTLQDATAVITKDESDDSVDRIEIDVAGCEVEEKGASVTVDDGDSSATFTNAPDVAATAPDEIEATLEATEDQVLITGIDSDLNSGFGDSGTGEVTSSSGITCGRDAAAAANEEDEADDQADEDLEDLDCDELLVLFRGESSSGEQYEDAAAFADAEVRAQVEVCLKKEVINEPDDDLPDTGGPSLLALAILGVVSAAAGLSVIRGGQR</sequence>
<organism evidence="3">
    <name type="scientific">uncultured Rubrobacteraceae bacterium</name>
    <dbReference type="NCBI Taxonomy" id="349277"/>
    <lineage>
        <taxon>Bacteria</taxon>
        <taxon>Bacillati</taxon>
        <taxon>Actinomycetota</taxon>
        <taxon>Rubrobacteria</taxon>
        <taxon>Rubrobacterales</taxon>
        <taxon>Rubrobacteraceae</taxon>
        <taxon>environmental samples</taxon>
    </lineage>
</organism>
<proteinExistence type="predicted"/>
<evidence type="ECO:0008006" key="4">
    <source>
        <dbReference type="Google" id="ProtNLM"/>
    </source>
</evidence>
<reference evidence="3" key="1">
    <citation type="submission" date="2020-02" db="EMBL/GenBank/DDBJ databases">
        <authorList>
            <person name="Meier V. D."/>
        </authorList>
    </citation>
    <scope>NUCLEOTIDE SEQUENCE</scope>
    <source>
        <strain evidence="3">AVDCRST_MAG05</strain>
    </source>
</reference>
<evidence type="ECO:0000256" key="2">
    <source>
        <dbReference type="SAM" id="SignalP"/>
    </source>
</evidence>
<evidence type="ECO:0000256" key="1">
    <source>
        <dbReference type="SAM" id="MobiDB-lite"/>
    </source>
</evidence>
<dbReference type="AlphaFoldDB" id="A0A6J4SNL4"/>